<evidence type="ECO:0000256" key="1">
    <source>
        <dbReference type="ARBA" id="ARBA00004236"/>
    </source>
</evidence>
<keyword evidence="3 8" id="KW-0812">Transmembrane</keyword>
<dbReference type="EMBL" id="CP032829">
    <property type="protein sequence ID" value="AYJ86120.1"/>
    <property type="molecule type" value="Genomic_DNA"/>
</dbReference>
<gene>
    <name evidence="10" type="ORF">D3Y57_09255</name>
</gene>
<dbReference type="OrthoDB" id="338959at2"/>
<dbReference type="KEGG" id="spha:D3Y57_09255"/>
<dbReference type="Proteomes" id="UP000276254">
    <property type="component" value="Chromosome"/>
</dbReference>
<evidence type="ECO:0000256" key="3">
    <source>
        <dbReference type="ARBA" id="ARBA00022692"/>
    </source>
</evidence>
<evidence type="ECO:0000313" key="10">
    <source>
        <dbReference type="EMBL" id="AYJ86120.1"/>
    </source>
</evidence>
<dbReference type="GO" id="GO:0005886">
    <property type="term" value="C:plasma membrane"/>
    <property type="evidence" value="ECO:0007669"/>
    <property type="project" value="UniProtKB-SubCell"/>
</dbReference>
<evidence type="ECO:0000259" key="9">
    <source>
        <dbReference type="Pfam" id="PF18967"/>
    </source>
</evidence>
<dbReference type="Pfam" id="PF18967">
    <property type="entry name" value="PycTM"/>
    <property type="match status" value="1"/>
</dbReference>
<accession>A0A494TAP3</accession>
<feature type="transmembrane region" description="Helical" evidence="8">
    <location>
        <begin position="153"/>
        <end position="173"/>
    </location>
</feature>
<evidence type="ECO:0000256" key="6">
    <source>
        <dbReference type="ARBA" id="ARBA00023118"/>
    </source>
</evidence>
<dbReference type="RefSeq" id="WP_121152745.1">
    <property type="nucleotide sequence ID" value="NZ_CP032829.1"/>
</dbReference>
<keyword evidence="6" id="KW-0051">Antiviral defense</keyword>
<keyword evidence="11" id="KW-1185">Reference proteome</keyword>
<evidence type="ECO:0000256" key="5">
    <source>
        <dbReference type="ARBA" id="ARBA00022989"/>
    </source>
</evidence>
<dbReference type="AlphaFoldDB" id="A0A494TAP3"/>
<evidence type="ECO:0000256" key="2">
    <source>
        <dbReference type="ARBA" id="ARBA00022475"/>
    </source>
</evidence>
<dbReference type="GO" id="GO:0000166">
    <property type="term" value="F:nucleotide binding"/>
    <property type="evidence" value="ECO:0007669"/>
    <property type="project" value="UniProtKB-KW"/>
</dbReference>
<name>A0A494TAP3_SPHPE</name>
<keyword evidence="5 8" id="KW-1133">Transmembrane helix</keyword>
<dbReference type="GO" id="GO:0051607">
    <property type="term" value="P:defense response to virus"/>
    <property type="evidence" value="ECO:0007669"/>
    <property type="project" value="UniProtKB-KW"/>
</dbReference>
<keyword evidence="2" id="KW-1003">Cell membrane</keyword>
<feature type="transmembrane region" description="Helical" evidence="8">
    <location>
        <begin position="66"/>
        <end position="87"/>
    </location>
</feature>
<sequence length="177" mass="19443">MPEPVTPVDLPVRPLAADAIHLIRTTEQINVSLSQMADQKASILMGATFVVFTIAVNQASREHLSVALIIVATFAFLSAMLAVFAIMPSIRSKPSAKPNLLFFGSFANMSEDEYIDKMLVLLSEPATVHRAMLRDIYQNGQVLQHKKYKFLGAAYRVFLVGLVLTMAAFALQFTGVL</sequence>
<keyword evidence="7 8" id="KW-0472">Membrane</keyword>
<organism evidence="10 11">
    <name type="scientific">Sphingomonas paeninsulae</name>
    <dbReference type="NCBI Taxonomy" id="2319844"/>
    <lineage>
        <taxon>Bacteria</taxon>
        <taxon>Pseudomonadati</taxon>
        <taxon>Pseudomonadota</taxon>
        <taxon>Alphaproteobacteria</taxon>
        <taxon>Sphingomonadales</taxon>
        <taxon>Sphingomonadaceae</taxon>
        <taxon>Sphingomonas</taxon>
    </lineage>
</organism>
<reference evidence="10 11" key="1">
    <citation type="submission" date="2018-09" db="EMBL/GenBank/DDBJ databases">
        <title>Sphingomonas peninsula sp. nov., isolated from fildes peninsula, Antarctic soil.</title>
        <authorList>
            <person name="Yingchao G."/>
        </authorList>
    </citation>
    <scope>NUCLEOTIDE SEQUENCE [LARGE SCALE GENOMIC DNA]</scope>
    <source>
        <strain evidence="10 11">YZ-8</strain>
    </source>
</reference>
<evidence type="ECO:0000313" key="11">
    <source>
        <dbReference type="Proteomes" id="UP000276254"/>
    </source>
</evidence>
<comment type="subcellular location">
    <subcellularLocation>
        <location evidence="1">Cell membrane</location>
    </subcellularLocation>
</comment>
<dbReference type="InterPro" id="IPR043760">
    <property type="entry name" value="PycTM_dom"/>
</dbReference>
<keyword evidence="4" id="KW-0547">Nucleotide-binding</keyword>
<feature type="domain" description="Pycsar effector protein" evidence="9">
    <location>
        <begin position="22"/>
        <end position="171"/>
    </location>
</feature>
<protein>
    <recommendedName>
        <fullName evidence="9">Pycsar effector protein domain-containing protein</fullName>
    </recommendedName>
</protein>
<evidence type="ECO:0000256" key="8">
    <source>
        <dbReference type="SAM" id="Phobius"/>
    </source>
</evidence>
<proteinExistence type="predicted"/>
<evidence type="ECO:0000256" key="4">
    <source>
        <dbReference type="ARBA" id="ARBA00022741"/>
    </source>
</evidence>
<evidence type="ECO:0000256" key="7">
    <source>
        <dbReference type="ARBA" id="ARBA00023136"/>
    </source>
</evidence>